<organism evidence="4 5">
    <name type="scientific">Ceratobasidium theobromae</name>
    <dbReference type="NCBI Taxonomy" id="1582974"/>
    <lineage>
        <taxon>Eukaryota</taxon>
        <taxon>Fungi</taxon>
        <taxon>Dikarya</taxon>
        <taxon>Basidiomycota</taxon>
        <taxon>Agaricomycotina</taxon>
        <taxon>Agaricomycetes</taxon>
        <taxon>Cantharellales</taxon>
        <taxon>Ceratobasidiaceae</taxon>
        <taxon>Ceratobasidium</taxon>
    </lineage>
</organism>
<feature type="transmembrane region" description="Helical" evidence="2">
    <location>
        <begin position="16"/>
        <end position="37"/>
    </location>
</feature>
<keyword evidence="2" id="KW-0472">Membrane</keyword>
<name>A0A5N5QJL8_9AGAM</name>
<evidence type="ECO:0000313" key="4">
    <source>
        <dbReference type="EMBL" id="KAB5591839.1"/>
    </source>
</evidence>
<dbReference type="AlphaFoldDB" id="A0A5N5QJL8"/>
<protein>
    <recommendedName>
        <fullName evidence="3">DUF7598 domain-containing protein</fullName>
    </recommendedName>
</protein>
<evidence type="ECO:0000256" key="2">
    <source>
        <dbReference type="SAM" id="Phobius"/>
    </source>
</evidence>
<keyword evidence="2" id="KW-0812">Transmembrane</keyword>
<reference evidence="4 5" key="1">
    <citation type="journal article" date="2019" name="Fungal Biol. Biotechnol.">
        <title>Draft genome sequence of fastidious pathogen Ceratobasidium theobromae, which causes vascular-streak dieback in Theobroma cacao.</title>
        <authorList>
            <person name="Ali S.S."/>
            <person name="Asman A."/>
            <person name="Shao J."/>
            <person name="Firmansyah A.P."/>
            <person name="Susilo A.W."/>
            <person name="Rosmana A."/>
            <person name="McMahon P."/>
            <person name="Junaid M."/>
            <person name="Guest D."/>
            <person name="Kheng T.Y."/>
            <person name="Meinhardt L.W."/>
            <person name="Bailey B.A."/>
        </authorList>
    </citation>
    <scope>NUCLEOTIDE SEQUENCE [LARGE SCALE GENOMIC DNA]</scope>
    <source>
        <strain evidence="4 5">CT2</strain>
    </source>
</reference>
<dbReference type="EMBL" id="SSOP01000086">
    <property type="protein sequence ID" value="KAB5591839.1"/>
    <property type="molecule type" value="Genomic_DNA"/>
</dbReference>
<feature type="domain" description="DUF7598" evidence="3">
    <location>
        <begin position="81"/>
        <end position="140"/>
    </location>
</feature>
<feature type="transmembrane region" description="Helical" evidence="2">
    <location>
        <begin position="81"/>
        <end position="101"/>
    </location>
</feature>
<keyword evidence="5" id="KW-1185">Reference proteome</keyword>
<dbReference type="OrthoDB" id="5327148at2759"/>
<comment type="caution">
    <text evidence="4">The sequence shown here is derived from an EMBL/GenBank/DDBJ whole genome shotgun (WGS) entry which is preliminary data.</text>
</comment>
<proteinExistence type="predicted"/>
<dbReference type="Proteomes" id="UP000383932">
    <property type="component" value="Unassembled WGS sequence"/>
</dbReference>
<feature type="transmembrane region" description="Helical" evidence="2">
    <location>
        <begin position="121"/>
        <end position="138"/>
    </location>
</feature>
<feature type="region of interest" description="Disordered" evidence="1">
    <location>
        <begin position="251"/>
        <end position="279"/>
    </location>
</feature>
<evidence type="ECO:0000313" key="5">
    <source>
        <dbReference type="Proteomes" id="UP000383932"/>
    </source>
</evidence>
<dbReference type="Pfam" id="PF24535">
    <property type="entry name" value="DUF7598"/>
    <property type="match status" value="1"/>
</dbReference>
<evidence type="ECO:0000259" key="3">
    <source>
        <dbReference type="Pfam" id="PF24535"/>
    </source>
</evidence>
<gene>
    <name evidence="4" type="ORF">CTheo_4704</name>
</gene>
<evidence type="ECO:0000256" key="1">
    <source>
        <dbReference type="SAM" id="MobiDB-lite"/>
    </source>
</evidence>
<keyword evidence="2" id="KW-1133">Transmembrane helix</keyword>
<sequence length="279" mass="30104">MIPLGLNAYTFLGLNAVRALSILTLLLVFASSIVVMVDDVRAVRRGNDVPSGTLTDSSGNQFEIECDYFEGSTVPLQPGGVFFAILNRIFIVGQCIVLVLAELGWPQAFFVNYLPVLGPEYGVGILGAMQVFLGAAVLSHHVSTFPLVSAFFLFSIGCLNILLGLIFRNKIHERRALLSWRNKAPALPSHVERAATVASHVVDVASIFTSKKSSDPEKAEPGAGLGFGRQGEKWANLKGSIISRPLETLPKYAPKPFKLNSDISNARKSGDSDPSYGKI</sequence>
<feature type="transmembrane region" description="Helical" evidence="2">
    <location>
        <begin position="145"/>
        <end position="167"/>
    </location>
</feature>
<dbReference type="InterPro" id="IPR056019">
    <property type="entry name" value="DUF7598"/>
</dbReference>
<accession>A0A5N5QJL8</accession>